<organism evidence="2 3">
    <name type="scientific">Roseateles oligotrophus</name>
    <dbReference type="NCBI Taxonomy" id="1769250"/>
    <lineage>
        <taxon>Bacteria</taxon>
        <taxon>Pseudomonadati</taxon>
        <taxon>Pseudomonadota</taxon>
        <taxon>Betaproteobacteria</taxon>
        <taxon>Burkholderiales</taxon>
        <taxon>Sphaerotilaceae</taxon>
        <taxon>Roseateles</taxon>
    </lineage>
</organism>
<dbReference type="AlphaFoldDB" id="A0A840LFP5"/>
<reference evidence="2 3" key="1">
    <citation type="submission" date="2020-08" db="EMBL/GenBank/DDBJ databases">
        <title>Functional genomics of gut bacteria from endangered species of beetles.</title>
        <authorList>
            <person name="Carlos-Shanley C."/>
        </authorList>
    </citation>
    <scope>NUCLEOTIDE SEQUENCE [LARGE SCALE GENOMIC DNA]</scope>
    <source>
        <strain evidence="2 3">S00239</strain>
    </source>
</reference>
<accession>A0A840LFP5</accession>
<dbReference type="EMBL" id="JACHLP010000007">
    <property type="protein sequence ID" value="MBB4844859.1"/>
    <property type="molecule type" value="Genomic_DNA"/>
</dbReference>
<keyword evidence="3" id="KW-1185">Reference proteome</keyword>
<gene>
    <name evidence="2" type="ORF">HNP55_003405</name>
</gene>
<feature type="domain" description="TIR" evidence="1">
    <location>
        <begin position="7"/>
        <end position="164"/>
    </location>
</feature>
<dbReference type="SMART" id="SM00255">
    <property type="entry name" value="TIR"/>
    <property type="match status" value="1"/>
</dbReference>
<name>A0A840LFP5_9BURK</name>
<dbReference type="RefSeq" id="WP_184301957.1">
    <property type="nucleotide sequence ID" value="NZ_JACHLP010000007.1"/>
</dbReference>
<proteinExistence type="predicted"/>
<evidence type="ECO:0000313" key="2">
    <source>
        <dbReference type="EMBL" id="MBB4844859.1"/>
    </source>
</evidence>
<comment type="caution">
    <text evidence="2">The sequence shown here is derived from an EMBL/GenBank/DDBJ whole genome shotgun (WGS) entry which is preliminary data.</text>
</comment>
<dbReference type="InterPro" id="IPR000157">
    <property type="entry name" value="TIR_dom"/>
</dbReference>
<evidence type="ECO:0000313" key="3">
    <source>
        <dbReference type="Proteomes" id="UP000562027"/>
    </source>
</evidence>
<dbReference type="PROSITE" id="PS50104">
    <property type="entry name" value="TIR"/>
    <property type="match status" value="1"/>
</dbReference>
<dbReference type="InterPro" id="IPR035897">
    <property type="entry name" value="Toll_tir_struct_dom_sf"/>
</dbReference>
<evidence type="ECO:0000259" key="1">
    <source>
        <dbReference type="PROSITE" id="PS50104"/>
    </source>
</evidence>
<dbReference type="Pfam" id="PF13676">
    <property type="entry name" value="TIR_2"/>
    <property type="match status" value="1"/>
</dbReference>
<sequence length="467" mass="52663">MSFLPQYQNDLFVSYRRAANDSPDRWVDSFCSHLRSELRDRVGDVAIWRDTAELRAGETWRQEIADALESTGIFLALISRTYFDSDECRKELDRFLGRLKAVGGRDNCKLVPIYKHPSRSQDELPAELREIGHHEFFIQEADSWRELDPKRDSDDYWERMSRMVQDLTVALEELLGRQQRRALGRVFVARVGPELSQARERLRSDLRQRGYLVLPEKEYLWNADDCQQRITADLDQALLAVHLVARGESVEPLTAQRDRQQLELAHARMRARGVSPPLVWIQPASSTAPDKQALVDFIEQELANEGADYLQGSLEELKTQLLDMLPKPQQPAPLKPLDMAVLVEAGDLPALAALKSRLVDSLGVEPRPIKFSGSSAQDAARLQRTLQACPQALIFWGSQPEEWVYDLLDLPELAGHLGKDSLGVYIAGAASEEKAGFLSAKASVLREGPQASELQGFVQSGRRRAEA</sequence>
<protein>
    <recommendedName>
        <fullName evidence="1">TIR domain-containing protein</fullName>
    </recommendedName>
</protein>
<dbReference type="SUPFAM" id="SSF52200">
    <property type="entry name" value="Toll/Interleukin receptor TIR domain"/>
    <property type="match status" value="1"/>
</dbReference>
<dbReference type="Proteomes" id="UP000562027">
    <property type="component" value="Unassembled WGS sequence"/>
</dbReference>
<dbReference type="GO" id="GO:0007165">
    <property type="term" value="P:signal transduction"/>
    <property type="evidence" value="ECO:0007669"/>
    <property type="project" value="InterPro"/>
</dbReference>
<dbReference type="Gene3D" id="3.40.50.10140">
    <property type="entry name" value="Toll/interleukin-1 receptor homology (TIR) domain"/>
    <property type="match status" value="1"/>
</dbReference>